<dbReference type="EMBL" id="KZ613544">
    <property type="protein sequence ID" value="PMD12684.1"/>
    <property type="molecule type" value="Genomic_DNA"/>
</dbReference>
<feature type="region of interest" description="Disordered" evidence="2">
    <location>
        <begin position="100"/>
        <end position="132"/>
    </location>
</feature>
<gene>
    <name evidence="3" type="ORF">NA56DRAFT_695321</name>
</gene>
<keyword evidence="4" id="KW-1185">Reference proteome</keyword>
<feature type="coiled-coil region" evidence="1">
    <location>
        <begin position="338"/>
        <end position="372"/>
    </location>
</feature>
<keyword evidence="1" id="KW-0175">Coiled coil</keyword>
<name>A0A2J6PF98_9HELO</name>
<feature type="region of interest" description="Disordered" evidence="2">
    <location>
        <begin position="184"/>
        <end position="205"/>
    </location>
</feature>
<evidence type="ECO:0000313" key="4">
    <source>
        <dbReference type="Proteomes" id="UP000235672"/>
    </source>
</evidence>
<organism evidence="3 4">
    <name type="scientific">Hyaloscypha hepaticicola</name>
    <dbReference type="NCBI Taxonomy" id="2082293"/>
    <lineage>
        <taxon>Eukaryota</taxon>
        <taxon>Fungi</taxon>
        <taxon>Dikarya</taxon>
        <taxon>Ascomycota</taxon>
        <taxon>Pezizomycotina</taxon>
        <taxon>Leotiomycetes</taxon>
        <taxon>Helotiales</taxon>
        <taxon>Hyaloscyphaceae</taxon>
        <taxon>Hyaloscypha</taxon>
    </lineage>
</organism>
<dbReference type="Proteomes" id="UP000235672">
    <property type="component" value="Unassembled WGS sequence"/>
</dbReference>
<feature type="compositionally biased region" description="Polar residues" evidence="2">
    <location>
        <begin position="100"/>
        <end position="128"/>
    </location>
</feature>
<sequence length="418" mass="47521">MSDDEEEADVLGTRFGDLTTDAVGNGFTINAQQTHVGKNQTNQNAKNRNQIYNSSDAPGVIRAFSEVFKHWQDKVEALVSENATKDVKIAALRPRLASLESTDGSDSAALSRQTTPQASLSRESSLSEQGGVAVPAPLPSISISDAYFQTSANVEDYKNGFESRGDRGTDDIKSLQDNAAATRRDLEAHHKTEVEDLNAKRAAEEGRLRENDWHEKKLQEHRDELRKKKDDVSNLRKELELQHKDQLQKKQAQHVSTQRNCANDHEFEMSRLQREHDHEKQLLSSQTERLGRLCFMLFQTYTVESRQQLELLVSSPGDAPLATQLARFNATARQISPLDVEARRRQLLQKDKERLEATKLDLTQEFNRLSAELRPFEDPDHYNQDECDRVEALRREVQKKPQYLYRGIETGNGRDGKV</sequence>
<feature type="region of interest" description="Disordered" evidence="2">
    <location>
        <begin position="33"/>
        <end position="53"/>
    </location>
</feature>
<protein>
    <submittedName>
        <fullName evidence="3">Uncharacterized protein</fullName>
    </submittedName>
</protein>
<dbReference type="AlphaFoldDB" id="A0A2J6PF98"/>
<proteinExistence type="predicted"/>
<evidence type="ECO:0000313" key="3">
    <source>
        <dbReference type="EMBL" id="PMD12684.1"/>
    </source>
</evidence>
<evidence type="ECO:0000256" key="1">
    <source>
        <dbReference type="SAM" id="Coils"/>
    </source>
</evidence>
<accession>A0A2J6PF98</accession>
<reference evidence="3 4" key="1">
    <citation type="submission" date="2016-05" db="EMBL/GenBank/DDBJ databases">
        <title>A degradative enzymes factory behind the ericoid mycorrhizal symbiosis.</title>
        <authorList>
            <consortium name="DOE Joint Genome Institute"/>
            <person name="Martino E."/>
            <person name="Morin E."/>
            <person name="Grelet G."/>
            <person name="Kuo A."/>
            <person name="Kohler A."/>
            <person name="Daghino S."/>
            <person name="Barry K."/>
            <person name="Choi C."/>
            <person name="Cichocki N."/>
            <person name="Clum A."/>
            <person name="Copeland A."/>
            <person name="Hainaut M."/>
            <person name="Haridas S."/>
            <person name="Labutti K."/>
            <person name="Lindquist E."/>
            <person name="Lipzen A."/>
            <person name="Khouja H.-R."/>
            <person name="Murat C."/>
            <person name="Ohm R."/>
            <person name="Olson A."/>
            <person name="Spatafora J."/>
            <person name="Veneault-Fourrey C."/>
            <person name="Henrissat B."/>
            <person name="Grigoriev I."/>
            <person name="Martin F."/>
            <person name="Perotto S."/>
        </authorList>
    </citation>
    <scope>NUCLEOTIDE SEQUENCE [LARGE SCALE GENOMIC DNA]</scope>
    <source>
        <strain evidence="3 4">UAMH 7357</strain>
    </source>
</reference>
<evidence type="ECO:0000256" key="2">
    <source>
        <dbReference type="SAM" id="MobiDB-lite"/>
    </source>
</evidence>